<feature type="compositionally biased region" description="Acidic residues" evidence="1">
    <location>
        <begin position="122"/>
        <end position="134"/>
    </location>
</feature>
<dbReference type="OrthoDB" id="3561125at2759"/>
<keyword evidence="3" id="KW-1185">Reference proteome</keyword>
<comment type="caution">
    <text evidence="2">The sequence shown here is derived from an EMBL/GenBank/DDBJ whole genome shotgun (WGS) entry which is preliminary data.</text>
</comment>
<proteinExistence type="predicted"/>
<evidence type="ECO:0000256" key="1">
    <source>
        <dbReference type="SAM" id="MobiDB-lite"/>
    </source>
</evidence>
<protein>
    <submittedName>
        <fullName evidence="2">Zinc finger Y-chromosomal protein</fullName>
    </submittedName>
</protein>
<reference evidence="2 3" key="1">
    <citation type="journal article" date="2016" name="Genome Biol. Evol.">
        <title>Gene Family Evolution Reflects Adaptation to Soil Environmental Stressors in the Genome of the Collembolan Orchesella cincta.</title>
        <authorList>
            <person name="Faddeeva-Vakhrusheva A."/>
            <person name="Derks M.F."/>
            <person name="Anvar S.Y."/>
            <person name="Agamennone V."/>
            <person name="Suring W."/>
            <person name="Smit S."/>
            <person name="van Straalen N.M."/>
            <person name="Roelofs D."/>
        </authorList>
    </citation>
    <scope>NUCLEOTIDE SEQUENCE [LARGE SCALE GENOMIC DNA]</scope>
    <source>
        <tissue evidence="2">Mixed pool</tissue>
    </source>
</reference>
<feature type="non-terminal residue" evidence="2">
    <location>
        <position position="1"/>
    </location>
</feature>
<dbReference type="AlphaFoldDB" id="A0A1D2MEZ5"/>
<evidence type="ECO:0000313" key="2">
    <source>
        <dbReference type="EMBL" id="ODM91566.1"/>
    </source>
</evidence>
<evidence type="ECO:0000313" key="3">
    <source>
        <dbReference type="Proteomes" id="UP000094527"/>
    </source>
</evidence>
<feature type="region of interest" description="Disordered" evidence="1">
    <location>
        <begin position="114"/>
        <end position="156"/>
    </location>
</feature>
<gene>
    <name evidence="2" type="ORF">Ocin01_15113</name>
</gene>
<name>A0A1D2MEZ5_ORCCI</name>
<organism evidence="2 3">
    <name type="scientific">Orchesella cincta</name>
    <name type="common">Springtail</name>
    <name type="synonym">Podura cincta</name>
    <dbReference type="NCBI Taxonomy" id="48709"/>
    <lineage>
        <taxon>Eukaryota</taxon>
        <taxon>Metazoa</taxon>
        <taxon>Ecdysozoa</taxon>
        <taxon>Arthropoda</taxon>
        <taxon>Hexapoda</taxon>
        <taxon>Collembola</taxon>
        <taxon>Entomobryomorpha</taxon>
        <taxon>Entomobryoidea</taxon>
        <taxon>Orchesellidae</taxon>
        <taxon>Orchesellinae</taxon>
        <taxon>Orchesella</taxon>
    </lineage>
</organism>
<accession>A0A1D2MEZ5</accession>
<dbReference type="EMBL" id="LJIJ01001501">
    <property type="protein sequence ID" value="ODM91566.1"/>
    <property type="molecule type" value="Genomic_DNA"/>
</dbReference>
<dbReference type="Proteomes" id="UP000094527">
    <property type="component" value="Unassembled WGS sequence"/>
</dbReference>
<sequence>ISNSKKMGDDVEGRSFIRDDIKLEEEEGFVKFECKHLSNFIKTRSDLRTKMVITEMKTILLVFEGAAFVETPVETVLKSDVDVRDEEQSMMGHDVSPDVDADLKLSMKQEDGADEFITGDLDQSDDDKEEEGDEAVNSPPSKRSRLDVNQIKKKSDSSLERKNYNCRSCSFTSEHEARFKNHLKLHKKGSKSIICSECGCHVHPCCMTVHLKSCHATTQDGTKGVMEQDTSNPLFSTHYTGDSKWPILKCRSHVTSIKQHNF</sequence>